<dbReference type="Proteomes" id="UP001066276">
    <property type="component" value="Chromosome 4_2"/>
</dbReference>
<evidence type="ECO:0000313" key="5">
    <source>
        <dbReference type="EMBL" id="KAJ1160123.1"/>
    </source>
</evidence>
<dbReference type="Gene3D" id="3.40.50.720">
    <property type="entry name" value="NAD(P)-binding Rossmann-like Domain"/>
    <property type="match status" value="1"/>
</dbReference>
<evidence type="ECO:0000256" key="1">
    <source>
        <dbReference type="ARBA" id="ARBA00006484"/>
    </source>
</evidence>
<gene>
    <name evidence="5" type="ORF">NDU88_000625</name>
</gene>
<keyword evidence="6" id="KW-1185">Reference proteome</keyword>
<dbReference type="PANTHER" id="PTHR43313">
    <property type="entry name" value="SHORT-CHAIN DEHYDROGENASE/REDUCTASE FAMILY 9C"/>
    <property type="match status" value="1"/>
</dbReference>
<organism evidence="5 6">
    <name type="scientific">Pleurodeles waltl</name>
    <name type="common">Iberian ribbed newt</name>
    <dbReference type="NCBI Taxonomy" id="8319"/>
    <lineage>
        <taxon>Eukaryota</taxon>
        <taxon>Metazoa</taxon>
        <taxon>Chordata</taxon>
        <taxon>Craniata</taxon>
        <taxon>Vertebrata</taxon>
        <taxon>Euteleostomi</taxon>
        <taxon>Amphibia</taxon>
        <taxon>Batrachia</taxon>
        <taxon>Caudata</taxon>
        <taxon>Salamandroidea</taxon>
        <taxon>Salamandridae</taxon>
        <taxon>Pleurodelinae</taxon>
        <taxon>Pleurodeles</taxon>
    </lineage>
</organism>
<comment type="caution">
    <text evidence="5">The sequence shown here is derived from an EMBL/GenBank/DDBJ whole genome shotgun (WGS) entry which is preliminary data.</text>
</comment>
<keyword evidence="4" id="KW-0812">Transmembrane</keyword>
<evidence type="ECO:0000256" key="2">
    <source>
        <dbReference type="ARBA" id="ARBA00023002"/>
    </source>
</evidence>
<keyword evidence="4" id="KW-1133">Transmembrane helix</keyword>
<reference evidence="5" key="1">
    <citation type="journal article" date="2022" name="bioRxiv">
        <title>Sequencing and chromosome-scale assembly of the giantPleurodeles waltlgenome.</title>
        <authorList>
            <person name="Brown T."/>
            <person name="Elewa A."/>
            <person name="Iarovenko S."/>
            <person name="Subramanian E."/>
            <person name="Araus A.J."/>
            <person name="Petzold A."/>
            <person name="Susuki M."/>
            <person name="Suzuki K.-i.T."/>
            <person name="Hayashi T."/>
            <person name="Toyoda A."/>
            <person name="Oliveira C."/>
            <person name="Osipova E."/>
            <person name="Leigh N.D."/>
            <person name="Simon A."/>
            <person name="Yun M.H."/>
        </authorList>
    </citation>
    <scope>NUCLEOTIDE SEQUENCE</scope>
    <source>
        <strain evidence="5">20211129_DDA</strain>
        <tissue evidence="5">Liver</tissue>
    </source>
</reference>
<dbReference type="InterPro" id="IPR036291">
    <property type="entry name" value="NAD(P)-bd_dom_sf"/>
</dbReference>
<evidence type="ECO:0000256" key="3">
    <source>
        <dbReference type="RuleBase" id="RU000363"/>
    </source>
</evidence>
<dbReference type="GO" id="GO:0008202">
    <property type="term" value="P:steroid metabolic process"/>
    <property type="evidence" value="ECO:0007669"/>
    <property type="project" value="TreeGrafter"/>
</dbReference>
<dbReference type="InterPro" id="IPR002347">
    <property type="entry name" value="SDR_fam"/>
</dbReference>
<keyword evidence="4" id="KW-0472">Membrane</keyword>
<feature type="transmembrane region" description="Helical" evidence="4">
    <location>
        <begin position="70"/>
        <end position="88"/>
    </location>
</feature>
<dbReference type="FunFam" id="3.40.50.720:FF:000074">
    <property type="entry name" value="Retinol dehydrogenase type 1"/>
    <property type="match status" value="1"/>
</dbReference>
<proteinExistence type="inferred from homology"/>
<protein>
    <submittedName>
        <fullName evidence="5">Uncharacterized protein</fullName>
    </submittedName>
</protein>
<evidence type="ECO:0000256" key="4">
    <source>
        <dbReference type="SAM" id="Phobius"/>
    </source>
</evidence>
<dbReference type="PANTHER" id="PTHR43313:SF48">
    <property type="match status" value="1"/>
</dbReference>
<dbReference type="SUPFAM" id="SSF51735">
    <property type="entry name" value="NAD(P)-binding Rossmann-fold domains"/>
    <property type="match status" value="1"/>
</dbReference>
<dbReference type="AlphaFoldDB" id="A0AAV7SA64"/>
<keyword evidence="2" id="KW-0560">Oxidoreductase</keyword>
<dbReference type="PROSITE" id="PS00061">
    <property type="entry name" value="ADH_SHORT"/>
    <property type="match status" value="1"/>
</dbReference>
<accession>A0AAV7SA64</accession>
<dbReference type="PRINTS" id="PR00081">
    <property type="entry name" value="GDHRDH"/>
</dbReference>
<comment type="similarity">
    <text evidence="1 3">Belongs to the short-chain dehydrogenases/reductases (SDR) family.</text>
</comment>
<name>A0AAV7SA64_PLEWA</name>
<dbReference type="GO" id="GO:0016491">
    <property type="term" value="F:oxidoreductase activity"/>
    <property type="evidence" value="ECO:0007669"/>
    <property type="project" value="UniProtKB-KW"/>
</dbReference>
<evidence type="ECO:0000313" key="6">
    <source>
        <dbReference type="Proteomes" id="UP001066276"/>
    </source>
</evidence>
<dbReference type="PRINTS" id="PR00080">
    <property type="entry name" value="SDRFAMILY"/>
</dbReference>
<dbReference type="InterPro" id="IPR020904">
    <property type="entry name" value="Sc_DH/Rdtase_CS"/>
</dbReference>
<feature type="transmembrane region" description="Helical" evidence="4">
    <location>
        <begin position="200"/>
        <end position="222"/>
    </location>
</feature>
<sequence length="379" mass="41685">MARSGWVTAGAAVHFAGCGVRSAPCFRPRVILATAAGMGAQNWASVLTTHFARCTTDGCVGSQWPCADTMMWMCLAALLGLYFLFRWYRERETVPNLQEKYVLITGCDSGFGNQLARQLDRRGMRVLAACLTQKEAEQLKEATSQRLQTVVLDVTDRDSVAAMAQWVKEQVGEKGLWGLVNNAGVATPIAPNEWLTLDDFIWVINVNLIGMIDVTLSLLALVRKARGRIVNVSSGAGRVPLIGGGYCISKFGVEAFSDSLRHDLSSFGVKVSIIEPGAFKTNMAVKAKFKESLDRIWSQLPSEVKESYGETSFHNYHRRFDSMLSALKADLSPVTDSMAHGLTAVHPRARYAAGWDAKLLYIPLSYFPTMVTDYVIAKL</sequence>
<dbReference type="EMBL" id="JANPWB010000008">
    <property type="protein sequence ID" value="KAJ1160123.1"/>
    <property type="molecule type" value="Genomic_DNA"/>
</dbReference>
<dbReference type="Pfam" id="PF00106">
    <property type="entry name" value="adh_short"/>
    <property type="match status" value="1"/>
</dbReference>